<dbReference type="PANTHER" id="PTHR39550">
    <property type="entry name" value="SLL0658 PROTEIN"/>
    <property type="match status" value="1"/>
</dbReference>
<dbReference type="PANTHER" id="PTHR39550:SF1">
    <property type="entry name" value="SLL0658 PROTEIN"/>
    <property type="match status" value="1"/>
</dbReference>
<dbReference type="eggNOG" id="COG2405">
    <property type="taxonomic scope" value="Bacteria"/>
</dbReference>
<reference evidence="1" key="1">
    <citation type="submission" date="2009-01" db="EMBL/GenBank/DDBJ databases">
        <title>Complete sequence of chromosome Cyanothece sp. PCC 7425.</title>
        <authorList>
            <consortium name="US DOE Joint Genome Institute"/>
            <person name="Lucas S."/>
            <person name="Copeland A."/>
            <person name="Lapidus A."/>
            <person name="Glavina del Rio T."/>
            <person name="Dalin E."/>
            <person name="Tice H."/>
            <person name="Bruce D."/>
            <person name="Goodwin L."/>
            <person name="Pitluck S."/>
            <person name="Sims D."/>
            <person name="Meineke L."/>
            <person name="Brettin T."/>
            <person name="Detter J.C."/>
            <person name="Han C."/>
            <person name="Larimer F."/>
            <person name="Land M."/>
            <person name="Hauser L."/>
            <person name="Kyrpides N."/>
            <person name="Ovchinnikova G."/>
            <person name="Liberton M."/>
            <person name="Stoeckel J."/>
            <person name="Banerjee A."/>
            <person name="Singh A."/>
            <person name="Page L."/>
            <person name="Sato H."/>
            <person name="Zhao L."/>
            <person name="Sherman L."/>
            <person name="Pakrasi H."/>
            <person name="Richardson P."/>
        </authorList>
    </citation>
    <scope>NUCLEOTIDE SEQUENCE</scope>
    <source>
        <strain evidence="1">PCC 7425</strain>
    </source>
</reference>
<name>B8HU78_CYAP4</name>
<organism evidence="1">
    <name type="scientific">Cyanothece sp. (strain PCC 7425 / ATCC 29141)</name>
    <dbReference type="NCBI Taxonomy" id="395961"/>
    <lineage>
        <taxon>Bacteria</taxon>
        <taxon>Bacillati</taxon>
        <taxon>Cyanobacteriota</taxon>
        <taxon>Cyanophyceae</taxon>
        <taxon>Gomontiellales</taxon>
        <taxon>Cyanothecaceae</taxon>
        <taxon>Cyanothece</taxon>
    </lineage>
</organism>
<dbReference type="Pfam" id="PF11848">
    <property type="entry name" value="DUF3368"/>
    <property type="match status" value="1"/>
</dbReference>
<dbReference type="STRING" id="395961.Cyan7425_2060"/>
<accession>B8HU78</accession>
<dbReference type="AlphaFoldDB" id="B8HU78"/>
<proteinExistence type="predicted"/>
<dbReference type="InterPro" id="IPR021799">
    <property type="entry name" value="PIN-like_prokaryotic"/>
</dbReference>
<evidence type="ECO:0000313" key="1">
    <source>
        <dbReference type="EMBL" id="ACL44423.1"/>
    </source>
</evidence>
<dbReference type="EMBL" id="CP001344">
    <property type="protein sequence ID" value="ACL44423.1"/>
    <property type="molecule type" value="Genomic_DNA"/>
</dbReference>
<gene>
    <name evidence="1" type="ordered locus">Cyan7425_2060</name>
</gene>
<dbReference type="HOGENOM" id="CLU_115769_3_0_3"/>
<evidence type="ECO:0008006" key="2">
    <source>
        <dbReference type="Google" id="ProtNLM"/>
    </source>
</evidence>
<dbReference type="KEGG" id="cyn:Cyan7425_2060"/>
<protein>
    <recommendedName>
        <fullName evidence="2">DUF3368 domain-containing protein</fullName>
    </recommendedName>
</protein>
<sequence>MQSVIDRKIVNQLQNEVRLDPGESEAIALALELEADLLLIDERRGRAEADRLGIRITGLLGVLVEAKQKNLIDRVKPLMDILIDRSEFRISSALYNQILTIVEENNETESGI</sequence>